<dbReference type="CDD" id="cd01852">
    <property type="entry name" value="AIG1"/>
    <property type="match status" value="1"/>
</dbReference>
<dbReference type="SUPFAM" id="SSF52540">
    <property type="entry name" value="P-loop containing nucleoside triphosphate hydrolases"/>
    <property type="match status" value="1"/>
</dbReference>
<dbReference type="Ensembl" id="ENSELUT00000024169.3">
    <property type="protein sequence ID" value="ENSELUP00000035954.3"/>
    <property type="gene ID" value="ENSELUG00000015115.3"/>
</dbReference>
<dbReference type="PANTHER" id="PTHR10903">
    <property type="entry name" value="GTPASE, IMAP FAMILY MEMBER-RELATED"/>
    <property type="match status" value="1"/>
</dbReference>
<evidence type="ECO:0000256" key="1">
    <source>
        <dbReference type="ARBA" id="ARBA00008535"/>
    </source>
</evidence>
<organism evidence="6 7">
    <name type="scientific">Esox lucius</name>
    <name type="common">Northern pike</name>
    <dbReference type="NCBI Taxonomy" id="8010"/>
    <lineage>
        <taxon>Eukaryota</taxon>
        <taxon>Metazoa</taxon>
        <taxon>Chordata</taxon>
        <taxon>Craniata</taxon>
        <taxon>Vertebrata</taxon>
        <taxon>Euteleostomi</taxon>
        <taxon>Actinopterygii</taxon>
        <taxon>Neopterygii</taxon>
        <taxon>Teleostei</taxon>
        <taxon>Protacanthopterygii</taxon>
        <taxon>Esociformes</taxon>
        <taxon>Esocidae</taxon>
        <taxon>Esox</taxon>
    </lineage>
</organism>
<dbReference type="InterPro" id="IPR006703">
    <property type="entry name" value="G_AIG1"/>
</dbReference>
<dbReference type="Bgee" id="ENSELUG00000015115">
    <property type="expression patterns" value="Expressed in pharyngeal gill and 5 other cell types or tissues"/>
</dbReference>
<evidence type="ECO:0000313" key="7">
    <source>
        <dbReference type="Proteomes" id="UP000265140"/>
    </source>
</evidence>
<keyword evidence="2" id="KW-0547">Nucleotide-binding</keyword>
<feature type="compositionally biased region" description="Polar residues" evidence="4">
    <location>
        <begin position="42"/>
        <end position="56"/>
    </location>
</feature>
<protein>
    <recommendedName>
        <fullName evidence="5">AIG1-type G domain-containing protein</fullName>
    </recommendedName>
</protein>
<reference evidence="7" key="1">
    <citation type="journal article" date="2014" name="PLoS ONE">
        <title>The genome and linkage map of the northern pike (Esox lucius): conserved synteny revealed between the salmonid sister group and the Neoteleostei.</title>
        <authorList>
            <person name="Rondeau E.B."/>
            <person name="Minkley D.R."/>
            <person name="Leong J.S."/>
            <person name="Messmer A.M."/>
            <person name="Jantzen J.R."/>
            <person name="von Schalburg K.R."/>
            <person name="Lemon C."/>
            <person name="Bird N.H."/>
            <person name="Koop B.F."/>
        </authorList>
    </citation>
    <scope>NUCLEOTIDE SEQUENCE</scope>
</reference>
<dbReference type="FunFam" id="3.40.50.300:FF:000366">
    <property type="entry name" value="GTPase, IMAP family member 2"/>
    <property type="match status" value="1"/>
</dbReference>
<dbReference type="Pfam" id="PF04548">
    <property type="entry name" value="AIG1"/>
    <property type="match status" value="1"/>
</dbReference>
<accession>A0A3P9A5D3</accession>
<dbReference type="GO" id="GO:0005525">
    <property type="term" value="F:GTP binding"/>
    <property type="evidence" value="ECO:0007669"/>
    <property type="project" value="UniProtKB-KW"/>
</dbReference>
<reference evidence="6" key="4">
    <citation type="submission" date="2025-09" db="UniProtKB">
        <authorList>
            <consortium name="Ensembl"/>
        </authorList>
    </citation>
    <scope>IDENTIFICATION</scope>
</reference>
<dbReference type="AlphaFoldDB" id="A0A3P9A5D3"/>
<sequence>MGAGKSVKAERSHELKDEKKKEKSDSTSTCSYQDRYSRRSRFSPTDQMTVQESPSHNPAEANDSDSGRRSDLRIVLLGRTGSGKSATGNTILGREAFKSELSPQSVTSHCMKQRGIVAGRKIDVIDTPGLFETSTAVKNLKTEIVKCIECSTPGPHAFLLVIRLGRFTEEEQNAVKWIQENFGEEALRYTIVLFTGEDQLNGKPVKDFWQESHELHKLVNICEGRYHSVNNQKKIRTQIPVLMKKIEEMVKRNGGGYYTHKMYQQAQRWLKTPLIIKKIYIFFSAPTRCLEQVYSISDNVKEWFLYKRQKVLEKAVQGVIGVAVFVIMWQAVDAPDWEAALRAVTRRIALLCVGQVLYAAYRWWTGKKQSTEIVKKWPGRRH</sequence>
<reference evidence="6" key="3">
    <citation type="submission" date="2025-08" db="UniProtKB">
        <authorList>
            <consortium name="Ensembl"/>
        </authorList>
    </citation>
    <scope>IDENTIFICATION</scope>
</reference>
<dbReference type="GeneID" id="105009424"/>
<dbReference type="PROSITE" id="PS51720">
    <property type="entry name" value="G_AIG1"/>
    <property type="match status" value="1"/>
</dbReference>
<evidence type="ECO:0000256" key="4">
    <source>
        <dbReference type="SAM" id="MobiDB-lite"/>
    </source>
</evidence>
<dbReference type="RefSeq" id="XP_034150041.1">
    <property type="nucleotide sequence ID" value="XM_034294150.1"/>
</dbReference>
<reference evidence="6" key="2">
    <citation type="submission" date="2020-02" db="EMBL/GenBank/DDBJ databases">
        <title>Esox lucius (northern pike) genome, fEsoLuc1, primary haplotype.</title>
        <authorList>
            <person name="Myers G."/>
            <person name="Karagic N."/>
            <person name="Meyer A."/>
            <person name="Pippel M."/>
            <person name="Reichard M."/>
            <person name="Winkler S."/>
            <person name="Tracey A."/>
            <person name="Sims Y."/>
            <person name="Howe K."/>
            <person name="Rhie A."/>
            <person name="Formenti G."/>
            <person name="Durbin R."/>
            <person name="Fedrigo O."/>
            <person name="Jarvis E.D."/>
        </authorList>
    </citation>
    <scope>NUCLEOTIDE SEQUENCE [LARGE SCALE GENOMIC DNA]</scope>
</reference>
<dbReference type="GeneTree" id="ENSGT01140000282522"/>
<evidence type="ECO:0000313" key="6">
    <source>
        <dbReference type="Ensembl" id="ENSELUP00000035954.3"/>
    </source>
</evidence>
<feature type="domain" description="AIG1-type G" evidence="5">
    <location>
        <begin position="69"/>
        <end position="267"/>
    </location>
</feature>
<proteinExistence type="inferred from homology"/>
<evidence type="ECO:0000259" key="5">
    <source>
        <dbReference type="PROSITE" id="PS51720"/>
    </source>
</evidence>
<dbReference type="Gene3D" id="3.40.50.300">
    <property type="entry name" value="P-loop containing nucleotide triphosphate hydrolases"/>
    <property type="match status" value="1"/>
</dbReference>
<name>A0A3P9A5D3_ESOLU</name>
<comment type="similarity">
    <text evidence="1">Belongs to the TRAFAC class TrmE-Era-EngA-EngB-Septin-like GTPase superfamily. AIG1/Toc34/Toc159-like paraseptin GTPase family. IAN subfamily.</text>
</comment>
<dbReference type="Proteomes" id="UP000265140">
    <property type="component" value="Chromosome 9"/>
</dbReference>
<dbReference type="InterPro" id="IPR045058">
    <property type="entry name" value="GIMA/IAN/Toc"/>
</dbReference>
<evidence type="ECO:0000256" key="3">
    <source>
        <dbReference type="ARBA" id="ARBA00023134"/>
    </source>
</evidence>
<keyword evidence="3" id="KW-0342">GTP-binding</keyword>
<keyword evidence="7" id="KW-1185">Reference proteome</keyword>
<feature type="region of interest" description="Disordered" evidence="4">
    <location>
        <begin position="1"/>
        <end position="69"/>
    </location>
</feature>
<evidence type="ECO:0000256" key="2">
    <source>
        <dbReference type="ARBA" id="ARBA00022741"/>
    </source>
</evidence>
<feature type="compositionally biased region" description="Basic and acidic residues" evidence="4">
    <location>
        <begin position="7"/>
        <end position="25"/>
    </location>
</feature>
<dbReference type="InterPro" id="IPR027417">
    <property type="entry name" value="P-loop_NTPase"/>
</dbReference>
<dbReference type="PANTHER" id="PTHR10903:SF188">
    <property type="entry name" value="GTPASE IMAP FAMILY MEMBER 2-LIKE-RELATED"/>
    <property type="match status" value="1"/>
</dbReference>